<keyword evidence="3" id="KW-0067">ATP-binding</keyword>
<dbReference type="InterPro" id="IPR003593">
    <property type="entry name" value="AAA+_ATPase"/>
</dbReference>
<keyword evidence="4" id="KW-0175">Coiled coil</keyword>
<organism evidence="7 8">
    <name type="scientific">Thioclava indica</name>
    <dbReference type="NCBI Taxonomy" id="1353528"/>
    <lineage>
        <taxon>Bacteria</taxon>
        <taxon>Pseudomonadati</taxon>
        <taxon>Pseudomonadota</taxon>
        <taxon>Alphaproteobacteria</taxon>
        <taxon>Rhodobacterales</taxon>
        <taxon>Paracoccaceae</taxon>
        <taxon>Thioclava</taxon>
    </lineage>
</organism>
<dbReference type="GO" id="GO:0016887">
    <property type="term" value="F:ATP hydrolysis activity"/>
    <property type="evidence" value="ECO:0007669"/>
    <property type="project" value="InterPro"/>
</dbReference>
<dbReference type="FunFam" id="3.40.50.300:FF:000011">
    <property type="entry name" value="Putative ABC transporter ATP-binding component"/>
    <property type="match status" value="1"/>
</dbReference>
<name>A0A074JSL3_9RHOB</name>
<dbReference type="Pfam" id="PF12848">
    <property type="entry name" value="ABC_tran_Xtn"/>
    <property type="match status" value="1"/>
</dbReference>
<dbReference type="FunFam" id="3.40.50.300:FF:001092">
    <property type="entry name" value="ATP-binding cassette sub-family F member 2"/>
    <property type="match status" value="1"/>
</dbReference>
<proteinExistence type="predicted"/>
<dbReference type="InterPro" id="IPR017871">
    <property type="entry name" value="ABC_transporter-like_CS"/>
</dbReference>
<dbReference type="PANTHER" id="PTHR19211">
    <property type="entry name" value="ATP-BINDING TRANSPORT PROTEIN-RELATED"/>
    <property type="match status" value="1"/>
</dbReference>
<dbReference type="CDD" id="cd03221">
    <property type="entry name" value="ABCF_EF-3"/>
    <property type="match status" value="2"/>
</dbReference>
<dbReference type="AlphaFoldDB" id="A0A074JSL3"/>
<evidence type="ECO:0000256" key="4">
    <source>
        <dbReference type="SAM" id="Coils"/>
    </source>
</evidence>
<evidence type="ECO:0000256" key="5">
    <source>
        <dbReference type="SAM" id="MobiDB-lite"/>
    </source>
</evidence>
<dbReference type="Proteomes" id="UP000027471">
    <property type="component" value="Unassembled WGS sequence"/>
</dbReference>
<dbReference type="STRING" id="1353528.DT23_12920"/>
<protein>
    <recommendedName>
        <fullName evidence="6">ABC transporter domain-containing protein</fullName>
    </recommendedName>
</protein>
<evidence type="ECO:0000256" key="3">
    <source>
        <dbReference type="ARBA" id="ARBA00022840"/>
    </source>
</evidence>
<evidence type="ECO:0000256" key="2">
    <source>
        <dbReference type="ARBA" id="ARBA00022741"/>
    </source>
</evidence>
<accession>A0A074JSL3</accession>
<evidence type="ECO:0000313" key="7">
    <source>
        <dbReference type="EMBL" id="KEO60616.1"/>
    </source>
</evidence>
<feature type="domain" description="ABC transporter" evidence="6">
    <location>
        <begin position="41"/>
        <end position="282"/>
    </location>
</feature>
<sequence>MAQLRCDLMKGRTPFMGNKFAPSAQRRLTRPPACCKGGRMLRIKDISYSIEGRPLFAGASATIPEGHKVGLVGPNGAGKTTLFRLIRGELTLDGGEITLPSRAKVGGVAQEVPSSSTSLLDTVLAADEERASLLAESETATDAHRIADIQTRLVDIDAWSGEARASSILRGLGFDNEAQARPCSDFSGGWRMRVALAGVLFAQPDLLLLDEPTNYLDLEGALWLEQYLARYPHTVIVISHDRDLLNRAVGAILHLEERQLTLYQGGYDTFARTRALRREAQAAQAKKQDTRRAHLQSFVDRFRAKASKAKQAQARVKMLEKMVPITAPEEAAQQVFSFPEPEQLSPPIITMEGAAVGYGGPAILKRLDLRIDQDDRIALLGRNGEGKSTLSKFLADKLTAMEGKITRSSKLRIGYFAQHQVDELHLDETPLQHLRSQRPDEAQAKLRARLAGFGLRADQAETAVGKLSGGQKARLSLLLATLDAPHLLILDEPTNHLDIESREALVSALTEYSGAVILVSHDMHLLSLVADRLWLVKDGGVAPYSGDLDSYRAELLAPPAPAGKQKPAKQTQKATPAAAPTPSAPKPARDARQNLKKALRESEARVAKLAEMMEKLDAIMADPKLYATARAAEAERWSKKHAELRTAMTRAEALWLEALENFEAAEKS</sequence>
<feature type="domain" description="ABC transporter" evidence="6">
    <location>
        <begin position="349"/>
        <end position="563"/>
    </location>
</feature>
<dbReference type="PROSITE" id="PS00211">
    <property type="entry name" value="ABC_TRANSPORTER_1"/>
    <property type="match status" value="2"/>
</dbReference>
<dbReference type="SUPFAM" id="SSF52540">
    <property type="entry name" value="P-loop containing nucleoside triphosphate hydrolases"/>
    <property type="match status" value="2"/>
</dbReference>
<dbReference type="InterPro" id="IPR003439">
    <property type="entry name" value="ABC_transporter-like_ATP-bd"/>
</dbReference>
<dbReference type="eggNOG" id="COG0488">
    <property type="taxonomic scope" value="Bacteria"/>
</dbReference>
<evidence type="ECO:0000313" key="8">
    <source>
        <dbReference type="Proteomes" id="UP000027471"/>
    </source>
</evidence>
<feature type="coiled-coil region" evidence="4">
    <location>
        <begin position="592"/>
        <end position="619"/>
    </location>
</feature>
<gene>
    <name evidence="7" type="ORF">DT23_12920</name>
</gene>
<reference evidence="7 8" key="1">
    <citation type="journal article" date="2015" name="Antonie Van Leeuwenhoek">
        <title>Thioclava indica sp. nov., isolated from surface seawater of the Indian Ocean.</title>
        <authorList>
            <person name="Liu Y."/>
            <person name="Lai Q."/>
            <person name="Du J."/>
            <person name="Xu H."/>
            <person name="Jiang L."/>
            <person name="Shao Z."/>
        </authorList>
    </citation>
    <scope>NUCLEOTIDE SEQUENCE [LARGE SCALE GENOMIC DNA]</scope>
    <source>
        <strain evidence="7 8">DT23-4</strain>
    </source>
</reference>
<dbReference type="EMBL" id="AUNB01000017">
    <property type="protein sequence ID" value="KEO60616.1"/>
    <property type="molecule type" value="Genomic_DNA"/>
</dbReference>
<dbReference type="InterPro" id="IPR050611">
    <property type="entry name" value="ABCF"/>
</dbReference>
<dbReference type="InterPro" id="IPR027417">
    <property type="entry name" value="P-loop_NTPase"/>
</dbReference>
<feature type="compositionally biased region" description="Low complexity" evidence="5">
    <location>
        <begin position="562"/>
        <end position="581"/>
    </location>
</feature>
<evidence type="ECO:0000256" key="1">
    <source>
        <dbReference type="ARBA" id="ARBA00022737"/>
    </source>
</evidence>
<comment type="caution">
    <text evidence="7">The sequence shown here is derived from an EMBL/GenBank/DDBJ whole genome shotgun (WGS) entry which is preliminary data.</text>
</comment>
<dbReference type="SMART" id="SM00382">
    <property type="entry name" value="AAA"/>
    <property type="match status" value="2"/>
</dbReference>
<dbReference type="InterPro" id="IPR032781">
    <property type="entry name" value="ABC_tran_Xtn"/>
</dbReference>
<dbReference type="GO" id="GO:0005524">
    <property type="term" value="F:ATP binding"/>
    <property type="evidence" value="ECO:0007669"/>
    <property type="project" value="UniProtKB-KW"/>
</dbReference>
<evidence type="ECO:0000259" key="6">
    <source>
        <dbReference type="PROSITE" id="PS50893"/>
    </source>
</evidence>
<dbReference type="Pfam" id="PF00005">
    <property type="entry name" value="ABC_tran"/>
    <property type="match status" value="2"/>
</dbReference>
<feature type="region of interest" description="Disordered" evidence="5">
    <location>
        <begin position="558"/>
        <end position="592"/>
    </location>
</feature>
<dbReference type="PANTHER" id="PTHR19211:SF14">
    <property type="entry name" value="ATP-BINDING CASSETTE SUB-FAMILY F MEMBER 1"/>
    <property type="match status" value="1"/>
</dbReference>
<dbReference type="PROSITE" id="PS50893">
    <property type="entry name" value="ABC_TRANSPORTER_2"/>
    <property type="match status" value="2"/>
</dbReference>
<keyword evidence="8" id="KW-1185">Reference proteome</keyword>
<dbReference type="Gene3D" id="3.40.50.300">
    <property type="entry name" value="P-loop containing nucleotide triphosphate hydrolases"/>
    <property type="match status" value="2"/>
</dbReference>
<keyword evidence="1" id="KW-0677">Repeat</keyword>
<keyword evidence="2" id="KW-0547">Nucleotide-binding</keyword>